<dbReference type="SMART" id="SM00855">
    <property type="entry name" value="PGAM"/>
    <property type="match status" value="1"/>
</dbReference>
<dbReference type="PANTHER" id="PTHR46517:SF1">
    <property type="entry name" value="FRUCTOSE-2,6-BISPHOSPHATASE TIGAR"/>
    <property type="match status" value="1"/>
</dbReference>
<reference evidence="2 3" key="1">
    <citation type="submission" date="2022-01" db="EMBL/GenBank/DDBJ databases">
        <title>Alkalihalobacillus sp. EGI L200015, a novel bacterium isolated from a salt lake sediment.</title>
        <authorList>
            <person name="Gao L."/>
            <person name="Fang B.-Z."/>
            <person name="Li W.-J."/>
        </authorList>
    </citation>
    <scope>NUCLEOTIDE SEQUENCE [LARGE SCALE GENOMIC DNA]</scope>
    <source>
        <strain evidence="2 3">KCTC 12718</strain>
    </source>
</reference>
<dbReference type="InterPro" id="IPR013078">
    <property type="entry name" value="His_Pase_superF_clade-1"/>
</dbReference>
<dbReference type="CDD" id="cd07067">
    <property type="entry name" value="HP_PGM_like"/>
    <property type="match status" value="1"/>
</dbReference>
<dbReference type="Gene3D" id="3.40.50.1240">
    <property type="entry name" value="Phosphoglycerate mutase-like"/>
    <property type="match status" value="1"/>
</dbReference>
<accession>A0ABS9H521</accession>
<dbReference type="RefSeq" id="WP_236337619.1">
    <property type="nucleotide sequence ID" value="NZ_JAKIJS010000001.1"/>
</dbReference>
<dbReference type="EMBL" id="JAKIJS010000001">
    <property type="protein sequence ID" value="MCF6138993.1"/>
    <property type="molecule type" value="Genomic_DNA"/>
</dbReference>
<dbReference type="SUPFAM" id="SSF53254">
    <property type="entry name" value="Phosphoglycerate mutase-like"/>
    <property type="match status" value="1"/>
</dbReference>
<sequence length="197" mass="22446">MTTIAFIRHGVTDWNLERRAQGQSDVPLNEEGMLQAKALGRRFSGEKWDAIYTSDLSRAKTTAEAVAEVLDIQVKPDERLREISFGDMEGTTEEERVAQFGPGWKDRNLNIEKTDAVIERAGGFIEEIRSKHEGQKVIVVSHGAFLNDMFVYLLEQRFEKCRLDNTSLSIVEFTDQSCDMKLLNCTNHLSFIEGRDE</sequence>
<evidence type="ECO:0000313" key="2">
    <source>
        <dbReference type="EMBL" id="MCF6138993.1"/>
    </source>
</evidence>
<dbReference type="PANTHER" id="PTHR46517">
    <property type="entry name" value="FRUCTOSE-2,6-BISPHOSPHATASE TIGAR"/>
    <property type="match status" value="1"/>
</dbReference>
<proteinExistence type="predicted"/>
<dbReference type="Pfam" id="PF00300">
    <property type="entry name" value="His_Phos_1"/>
    <property type="match status" value="1"/>
</dbReference>
<gene>
    <name evidence="2" type="ORF">L2716_14735</name>
</gene>
<name>A0ABS9H521_9BACL</name>
<comment type="caution">
    <text evidence="2">The sequence shown here is derived from an EMBL/GenBank/DDBJ whole genome shotgun (WGS) entry which is preliminary data.</text>
</comment>
<dbReference type="InterPro" id="IPR029033">
    <property type="entry name" value="His_PPase_superfam"/>
</dbReference>
<evidence type="ECO:0000256" key="1">
    <source>
        <dbReference type="ARBA" id="ARBA00022801"/>
    </source>
</evidence>
<keyword evidence="3" id="KW-1185">Reference proteome</keyword>
<dbReference type="Proteomes" id="UP001649381">
    <property type="component" value="Unassembled WGS sequence"/>
</dbReference>
<protein>
    <submittedName>
        <fullName evidence="2">Histidine phosphatase family protein</fullName>
    </submittedName>
</protein>
<evidence type="ECO:0000313" key="3">
    <source>
        <dbReference type="Proteomes" id="UP001649381"/>
    </source>
</evidence>
<keyword evidence="1" id="KW-0378">Hydrolase</keyword>
<dbReference type="InterPro" id="IPR051695">
    <property type="entry name" value="Phosphoglycerate_Mutase"/>
</dbReference>
<organism evidence="2 3">
    <name type="scientific">Pseudalkalibacillus berkeleyi</name>
    <dbReference type="NCBI Taxonomy" id="1069813"/>
    <lineage>
        <taxon>Bacteria</taxon>
        <taxon>Bacillati</taxon>
        <taxon>Bacillota</taxon>
        <taxon>Bacilli</taxon>
        <taxon>Bacillales</taxon>
        <taxon>Fictibacillaceae</taxon>
        <taxon>Pseudalkalibacillus</taxon>
    </lineage>
</organism>